<dbReference type="OrthoDB" id="7206808at2"/>
<evidence type="ECO:0008006" key="4">
    <source>
        <dbReference type="Google" id="ProtNLM"/>
    </source>
</evidence>
<evidence type="ECO:0000313" key="3">
    <source>
        <dbReference type="Proteomes" id="UP000193926"/>
    </source>
</evidence>
<keyword evidence="3" id="KW-1185">Reference proteome</keyword>
<dbReference type="AlphaFoldDB" id="A0A1X4NEK2"/>
<sequence>MAGRRVDFTRALAVSIALMLPSIVDAAGQFHGPHLVAKFAADPPRGAVDLCVRYQWACSPKWGAGPLPPDILKLAKQINNDINRRVRQIEDQRQYGRKEYWSLPTKRGGDCEDFALLKKAALMQRGISPENLLIATVLDHRRNNHAVLVLRTTAGDYVLDNVTNRILLWSKTRYSFLKMQDPNAPHKWHALLAGGVFN</sequence>
<dbReference type="PANTHER" id="PTHR39327:SF1">
    <property type="entry name" value="BLR5470 PROTEIN"/>
    <property type="match status" value="1"/>
</dbReference>
<evidence type="ECO:0000313" key="2">
    <source>
        <dbReference type="EMBL" id="OSQ45286.1"/>
    </source>
</evidence>
<dbReference type="InterPro" id="IPR010319">
    <property type="entry name" value="Transglutaminase-like_Cys_pept"/>
</dbReference>
<protein>
    <recommendedName>
        <fullName evidence="4">Transglutaminase</fullName>
    </recommendedName>
</protein>
<name>A0A1X4NEK2_9RHOB</name>
<dbReference type="Proteomes" id="UP000193926">
    <property type="component" value="Unassembled WGS sequence"/>
</dbReference>
<dbReference type="EMBL" id="JFKC01000027">
    <property type="protein sequence ID" value="OSQ45286.1"/>
    <property type="molecule type" value="Genomic_DNA"/>
</dbReference>
<proteinExistence type="predicted"/>
<evidence type="ECO:0000256" key="1">
    <source>
        <dbReference type="SAM" id="SignalP"/>
    </source>
</evidence>
<keyword evidence="1" id="KW-0732">Signal</keyword>
<feature type="chain" id="PRO_5012891573" description="Transglutaminase" evidence="1">
    <location>
        <begin position="27"/>
        <end position="198"/>
    </location>
</feature>
<comment type="caution">
    <text evidence="2">The sequence shown here is derived from an EMBL/GenBank/DDBJ whole genome shotgun (WGS) entry which is preliminary data.</text>
</comment>
<accession>A0A1X4NEK2</accession>
<dbReference type="Pfam" id="PF06035">
    <property type="entry name" value="Peptidase_C93"/>
    <property type="match status" value="1"/>
</dbReference>
<reference evidence="2 3" key="1">
    <citation type="submission" date="2014-03" db="EMBL/GenBank/DDBJ databases">
        <title>The draft genome sequence of Marivita geojedonensis KCTC 23882.</title>
        <authorList>
            <person name="Lai Q."/>
            <person name="Shao Z."/>
        </authorList>
    </citation>
    <scope>NUCLEOTIDE SEQUENCE [LARGE SCALE GENOMIC DNA]</scope>
    <source>
        <strain evidence="2 3">DPG-138</strain>
    </source>
</reference>
<dbReference type="PANTHER" id="PTHR39327">
    <property type="match status" value="1"/>
</dbReference>
<dbReference type="Gene3D" id="3.10.620.30">
    <property type="match status" value="1"/>
</dbReference>
<feature type="signal peptide" evidence="1">
    <location>
        <begin position="1"/>
        <end position="26"/>
    </location>
</feature>
<gene>
    <name evidence="2" type="ORF">MGEO_18380</name>
</gene>
<dbReference type="STRING" id="1123756.MGEO_18380"/>
<organism evidence="2 3">
    <name type="scientific">Marivita geojedonensis</name>
    <dbReference type="NCBI Taxonomy" id="1123756"/>
    <lineage>
        <taxon>Bacteria</taxon>
        <taxon>Pseudomonadati</taxon>
        <taxon>Pseudomonadota</taxon>
        <taxon>Alphaproteobacteria</taxon>
        <taxon>Rhodobacterales</taxon>
        <taxon>Roseobacteraceae</taxon>
        <taxon>Marivita</taxon>
    </lineage>
</organism>